<evidence type="ECO:0000256" key="6">
    <source>
        <dbReference type="SAM" id="MobiDB-lite"/>
    </source>
</evidence>
<dbReference type="HOGENOM" id="CLU_027938_0_0_11"/>
<feature type="compositionally biased region" description="Basic and acidic residues" evidence="6">
    <location>
        <begin position="341"/>
        <end position="359"/>
    </location>
</feature>
<evidence type="ECO:0000313" key="10">
    <source>
        <dbReference type="Proteomes" id="UP000007809"/>
    </source>
</evidence>
<feature type="transmembrane region" description="Helical" evidence="7">
    <location>
        <begin position="63"/>
        <end position="84"/>
    </location>
</feature>
<evidence type="ECO:0000256" key="1">
    <source>
        <dbReference type="ARBA" id="ARBA00005189"/>
    </source>
</evidence>
<keyword evidence="3" id="KW-0808">Transferase</keyword>
<feature type="region of interest" description="Disordered" evidence="6">
    <location>
        <begin position="15"/>
        <end position="36"/>
    </location>
</feature>
<dbReference type="GO" id="GO:0006654">
    <property type="term" value="P:phosphatidic acid biosynthetic process"/>
    <property type="evidence" value="ECO:0007669"/>
    <property type="project" value="TreeGrafter"/>
</dbReference>
<sequence length="374" mass="37908">MGVAAVAHVPGAHVPHVVQHPTHPGVPRATERDAGPWPPYSPCGPDCLPPPARPARLRSARRAAALLTVVGAAVLTLPLVAPFGRRATGVAMRHVFRAVLGAAGIRLRVIGGSSFADEGGVLVVANHLSWIDVLALGAVQPVRMVAKREVGDWPVVGRVAARSGALFVDRTGLRALPGVVAETAAALRAGAVVGVFPEGTTWCGSAAGPFRRAVFQAAVDSGAPVRPVTLDLRAADGRPTTAAAFVGDETLAASLRRVLALDGLVCELTLHPVLRPGPGADRRTLAAQARQAVTGARVRPQRAVPAAGERVEESAGEESAGGESAGEESAGEESAGEESAGEERAGEGRADREGVDGERAGAAPGPAGDTAVAA</sequence>
<dbReference type="Proteomes" id="UP000007809">
    <property type="component" value="Chromosome"/>
</dbReference>
<keyword evidence="7" id="KW-0812">Transmembrane</keyword>
<proteinExistence type="predicted"/>
<keyword evidence="5 9" id="KW-0012">Acyltransferase</keyword>
<dbReference type="PANTHER" id="PTHR10434">
    <property type="entry name" value="1-ACYL-SN-GLYCEROL-3-PHOSPHATE ACYLTRANSFERASE"/>
    <property type="match status" value="1"/>
</dbReference>
<evidence type="ECO:0000256" key="3">
    <source>
        <dbReference type="ARBA" id="ARBA00022679"/>
    </source>
</evidence>
<keyword evidence="10" id="KW-1185">Reference proteome</keyword>
<evidence type="ECO:0000256" key="4">
    <source>
        <dbReference type="ARBA" id="ARBA00023098"/>
    </source>
</evidence>
<keyword evidence="2" id="KW-0444">Lipid biosynthesis</keyword>
<dbReference type="eggNOG" id="COG0204">
    <property type="taxonomic scope" value="Bacteria"/>
</dbReference>
<keyword evidence="7" id="KW-1133">Transmembrane helix</keyword>
<organism evidence="9 10">
    <name type="scientific">Pseudonocardia dioxanivorans (strain ATCC 55486 / DSM 44775 / JCM 13855 / CB1190)</name>
    <dbReference type="NCBI Taxonomy" id="675635"/>
    <lineage>
        <taxon>Bacteria</taxon>
        <taxon>Bacillati</taxon>
        <taxon>Actinomycetota</taxon>
        <taxon>Actinomycetes</taxon>
        <taxon>Pseudonocardiales</taxon>
        <taxon>Pseudonocardiaceae</taxon>
        <taxon>Pseudonocardia</taxon>
    </lineage>
</organism>
<feature type="compositionally biased region" description="Acidic residues" evidence="6">
    <location>
        <begin position="325"/>
        <end position="340"/>
    </location>
</feature>
<dbReference type="AlphaFoldDB" id="F4CMM5"/>
<dbReference type="InterPro" id="IPR002123">
    <property type="entry name" value="Plipid/glycerol_acylTrfase"/>
</dbReference>
<dbReference type="CDD" id="cd07989">
    <property type="entry name" value="LPLAT_AGPAT-like"/>
    <property type="match status" value="1"/>
</dbReference>
<evidence type="ECO:0000256" key="2">
    <source>
        <dbReference type="ARBA" id="ARBA00022516"/>
    </source>
</evidence>
<feature type="compositionally biased region" description="Low complexity" evidence="6">
    <location>
        <begin position="296"/>
        <end position="308"/>
    </location>
</feature>
<dbReference type="SMART" id="SM00563">
    <property type="entry name" value="PlsC"/>
    <property type="match status" value="1"/>
</dbReference>
<keyword evidence="7" id="KW-0472">Membrane</keyword>
<keyword evidence="4" id="KW-0443">Lipid metabolism</keyword>
<dbReference type="KEGG" id="pdx:Psed_1774"/>
<dbReference type="RefSeq" id="WP_013673940.1">
    <property type="nucleotide sequence ID" value="NC_015312.1"/>
</dbReference>
<feature type="compositionally biased region" description="Low complexity" evidence="6">
    <location>
        <begin position="15"/>
        <end position="27"/>
    </location>
</feature>
<dbReference type="EMBL" id="CP002593">
    <property type="protein sequence ID" value="AEA24009.1"/>
    <property type="molecule type" value="Genomic_DNA"/>
</dbReference>
<accession>F4CMM5</accession>
<feature type="domain" description="Phospholipid/glycerol acyltransferase" evidence="8">
    <location>
        <begin position="121"/>
        <end position="233"/>
    </location>
</feature>
<dbReference type="OrthoDB" id="5184723at2"/>
<evidence type="ECO:0000256" key="7">
    <source>
        <dbReference type="SAM" id="Phobius"/>
    </source>
</evidence>
<evidence type="ECO:0000313" key="9">
    <source>
        <dbReference type="EMBL" id="AEA24009.1"/>
    </source>
</evidence>
<protein>
    <submittedName>
        <fullName evidence="9">Phospholipid/glycerol acyltransferase</fullName>
    </submittedName>
</protein>
<dbReference type="GO" id="GO:0003841">
    <property type="term" value="F:1-acylglycerol-3-phosphate O-acyltransferase activity"/>
    <property type="evidence" value="ECO:0007669"/>
    <property type="project" value="TreeGrafter"/>
</dbReference>
<dbReference type="PANTHER" id="PTHR10434:SF64">
    <property type="entry name" value="1-ACYL-SN-GLYCEROL-3-PHOSPHATE ACYLTRANSFERASE-RELATED"/>
    <property type="match status" value="1"/>
</dbReference>
<comment type="pathway">
    <text evidence="1">Lipid metabolism.</text>
</comment>
<dbReference type="Pfam" id="PF01553">
    <property type="entry name" value="Acyltransferase"/>
    <property type="match status" value="1"/>
</dbReference>
<name>F4CMM5_PSEUX</name>
<feature type="region of interest" description="Disordered" evidence="6">
    <location>
        <begin position="272"/>
        <end position="374"/>
    </location>
</feature>
<evidence type="ECO:0000256" key="5">
    <source>
        <dbReference type="ARBA" id="ARBA00023315"/>
    </source>
</evidence>
<reference evidence="9 10" key="1">
    <citation type="journal article" date="2011" name="J. Bacteriol.">
        <title>Genome sequence of the 1,4-dioxane-degrading Pseudonocardia dioxanivorans strain CB1190.</title>
        <authorList>
            <person name="Sales C.M."/>
            <person name="Mahendra S."/>
            <person name="Grostern A."/>
            <person name="Parales R.E."/>
            <person name="Goodwin L.A."/>
            <person name="Woyke T."/>
            <person name="Nolan M."/>
            <person name="Lapidus A."/>
            <person name="Chertkov O."/>
            <person name="Ovchinnikova G."/>
            <person name="Sczyrba A."/>
            <person name="Alvarez-Cohen L."/>
        </authorList>
    </citation>
    <scope>NUCLEOTIDE SEQUENCE [LARGE SCALE GENOMIC DNA]</scope>
    <source>
        <strain evidence="10">ATCC 55486 / DSM 44775 / JCM 13855 / CB1190</strain>
    </source>
</reference>
<feature type="compositionally biased region" description="Low complexity" evidence="6">
    <location>
        <begin position="360"/>
        <end position="374"/>
    </location>
</feature>
<dbReference type="STRING" id="675635.Psed_1774"/>
<gene>
    <name evidence="9" type="ordered locus">Psed_1774</name>
</gene>
<evidence type="ECO:0000259" key="8">
    <source>
        <dbReference type="SMART" id="SM00563"/>
    </source>
</evidence>
<dbReference type="SUPFAM" id="SSF69593">
    <property type="entry name" value="Glycerol-3-phosphate (1)-acyltransferase"/>
    <property type="match status" value="1"/>
</dbReference>